<accession>A0A1J5GQN3</accession>
<name>A0A1J5GQN3_9BACT</name>
<evidence type="ECO:0000313" key="8">
    <source>
        <dbReference type="Proteomes" id="UP000230646"/>
    </source>
</evidence>
<accession>A0A2M7KAV7</accession>
<evidence type="ECO:0000313" key="2">
    <source>
        <dbReference type="EMBL" id="OIP71882.1"/>
    </source>
</evidence>
<evidence type="ECO:0000313" key="7">
    <source>
        <dbReference type="Proteomes" id="UP000228560"/>
    </source>
</evidence>
<accession>A0A2M8CDX8</accession>
<dbReference type="Pfam" id="PF13338">
    <property type="entry name" value="AbiEi_4"/>
    <property type="match status" value="1"/>
</dbReference>
<dbReference type="EMBL" id="PFKO01000261">
    <property type="protein sequence ID" value="PIY32095.1"/>
    <property type="molecule type" value="Genomic_DNA"/>
</dbReference>
<evidence type="ECO:0000313" key="6">
    <source>
        <dbReference type="Proteomes" id="UP000182763"/>
    </source>
</evidence>
<protein>
    <submittedName>
        <fullName evidence="2">Abortive infection protein AbiEi</fullName>
    </submittedName>
</protein>
<dbReference type="Proteomes" id="UP000182763">
    <property type="component" value="Unassembled WGS sequence"/>
</dbReference>
<dbReference type="EMBL" id="PFTV01000072">
    <property type="protein sequence ID" value="PJB57274.1"/>
    <property type="molecule type" value="Genomic_DNA"/>
</dbReference>
<sequence length="203" mass="23960">MKLKNKIKEKIKEVFYINNGYIRTKDISSKGINRRYLRDLINEGVIERIKQGLYKWKDAKFDVEEELINVSKIIPHGVICLVSALAYYELTTYTPGEYTIAVRRNYNIKLPDYPPIKLYYFSDKGYTDGVEKIDINGNIIKIYNIEKTICDCLRYRNKISKDIIVESIKEYVKRRDKNISKLMNYAAKAKVKDVVQQYMEVLM</sequence>
<dbReference type="Proteomes" id="UP000228560">
    <property type="component" value="Unassembled WGS sequence"/>
</dbReference>
<dbReference type="EMBL" id="PFIP01000014">
    <property type="protein sequence ID" value="PIX35271.1"/>
    <property type="molecule type" value="Genomic_DNA"/>
</dbReference>
<dbReference type="InterPro" id="IPR025159">
    <property type="entry name" value="AbiEi_N"/>
</dbReference>
<evidence type="ECO:0000313" key="3">
    <source>
        <dbReference type="EMBL" id="PIX35271.1"/>
    </source>
</evidence>
<comment type="caution">
    <text evidence="2">The sequence shown here is derived from an EMBL/GenBank/DDBJ whole genome shotgun (WGS) entry which is preliminary data.</text>
</comment>
<reference evidence="7 8" key="3">
    <citation type="submission" date="2017-09" db="EMBL/GenBank/DDBJ databases">
        <title>Depth-based differentiation of microbial function through sediment-hosted aquifers and enrichment of novel symbionts in the deep terrestrial subsurface.</title>
        <authorList>
            <person name="Probst A.J."/>
            <person name="Ladd B."/>
            <person name="Jarett J.K."/>
            <person name="Geller-Mcgrath D.E."/>
            <person name="Sieber C.M."/>
            <person name="Emerson J.B."/>
            <person name="Anantharaman K."/>
            <person name="Thomas B.C."/>
            <person name="Malmstrom R."/>
            <person name="Stieglmeier M."/>
            <person name="Klingl A."/>
            <person name="Woyke T."/>
            <person name="Ryan C.M."/>
            <person name="Banfield J.F."/>
        </authorList>
    </citation>
    <scope>NUCLEOTIDE SEQUENCE [LARGE SCALE GENOMIC DNA]</scope>
    <source>
        <strain evidence="4">CG_4_10_14_3_um_filter_34_13</strain>
        <strain evidence="5">CG_4_9_14_3_um_filter_33_16</strain>
    </source>
</reference>
<reference evidence="2 6" key="1">
    <citation type="journal article" date="2016" name="Environ. Microbiol.">
        <title>Genomic resolution of a cold subsurface aquifer community provides metabolic insights for novel microbes adapted to high CO concentrations.</title>
        <authorList>
            <person name="Probst A.J."/>
            <person name="Castelle C.J."/>
            <person name="Singh A."/>
            <person name="Brown C.T."/>
            <person name="Anantharaman K."/>
            <person name="Sharon I."/>
            <person name="Hug L.A."/>
            <person name="Burstein D."/>
            <person name="Emerson J.B."/>
            <person name="Thomas B.C."/>
            <person name="Banfield J.F."/>
        </authorList>
    </citation>
    <scope>NUCLEOTIDE SEQUENCE [LARGE SCALE GENOMIC DNA]</scope>
    <source>
        <strain evidence="2">CG2_30_33_13</strain>
    </source>
</reference>
<organism evidence="2 6">
    <name type="scientific">Candidatus Infernicultor aquiphilus</name>
    <dbReference type="NCBI Taxonomy" id="1805029"/>
    <lineage>
        <taxon>Bacteria</taxon>
        <taxon>Pseudomonadati</taxon>
        <taxon>Atribacterota</taxon>
        <taxon>Candidatus Phoenicimicrobiia</taxon>
        <taxon>Candidatus Pheonicimicrobiales</taxon>
        <taxon>Candidatus Phoenicimicrobiaceae</taxon>
        <taxon>Candidatus Infernicultor</taxon>
    </lineage>
</organism>
<proteinExistence type="predicted"/>
<dbReference type="RefSeq" id="WP_406607866.1">
    <property type="nucleotide sequence ID" value="NZ_PFKO01000261.1"/>
</dbReference>
<accession>A0A2M7PNI2</accession>
<gene>
    <name evidence="2" type="ORF">AUK42_02955</name>
    <name evidence="5" type="ORF">CO097_02790</name>
    <name evidence="4" type="ORF">COZ07_06900</name>
    <name evidence="3" type="ORF">COZ58_00660</name>
</gene>
<evidence type="ECO:0000313" key="4">
    <source>
        <dbReference type="EMBL" id="PIY32095.1"/>
    </source>
</evidence>
<evidence type="ECO:0000313" key="5">
    <source>
        <dbReference type="EMBL" id="PJB57274.1"/>
    </source>
</evidence>
<dbReference type="EMBL" id="MNYY01000056">
    <property type="protein sequence ID" value="OIP71882.1"/>
    <property type="molecule type" value="Genomic_DNA"/>
</dbReference>
<reference evidence="3" key="2">
    <citation type="submission" date="2017-09" db="EMBL/GenBank/DDBJ databases">
        <title>Depth-based differentiation of microbial function through sediment-hosted aquifers and enrichment of novel symbionts in the deep terrestrial subsurface.</title>
        <authorList>
            <person name="Probst A.J."/>
            <person name="Ladd B."/>
            <person name="Jarett J.K."/>
            <person name="Geller-Mcgrath D.E."/>
            <person name="Sieber C.M.K."/>
            <person name="Emerson J.B."/>
            <person name="Anantharaman K."/>
            <person name="Thomas B.C."/>
            <person name="Malmstrom R."/>
            <person name="Stieglmeier M."/>
            <person name="Klingl A."/>
            <person name="Woyke T."/>
            <person name="Ryan C.M."/>
            <person name="Banfield J.F."/>
        </authorList>
    </citation>
    <scope>NUCLEOTIDE SEQUENCE</scope>
    <source>
        <strain evidence="3">CG_4_8_14_3_um_filter_34_18</strain>
    </source>
</reference>
<dbReference type="AlphaFoldDB" id="A0A1J5GQN3"/>
<dbReference type="Proteomes" id="UP000231493">
    <property type="component" value="Unassembled WGS sequence"/>
</dbReference>
<evidence type="ECO:0000259" key="1">
    <source>
        <dbReference type="Pfam" id="PF13338"/>
    </source>
</evidence>
<dbReference type="Proteomes" id="UP000230646">
    <property type="component" value="Unassembled WGS sequence"/>
</dbReference>
<dbReference type="STRING" id="1805029.AUK42_02955"/>
<feature type="domain" description="AbiEi antitoxin N-terminal" evidence="1">
    <location>
        <begin position="11"/>
        <end position="54"/>
    </location>
</feature>